<accession>A0A1A7RBF1</accession>
<keyword evidence="2" id="KW-1185">Reference proteome</keyword>
<evidence type="ECO:0000313" key="2">
    <source>
        <dbReference type="Proteomes" id="UP000185753"/>
    </source>
</evidence>
<dbReference type="EMBL" id="LZDS01000005">
    <property type="protein sequence ID" value="OBX29590.1"/>
    <property type="molecule type" value="Genomic_DNA"/>
</dbReference>
<dbReference type="Proteomes" id="UP000185753">
    <property type="component" value="Unassembled WGS sequence"/>
</dbReference>
<evidence type="ECO:0000313" key="1">
    <source>
        <dbReference type="EMBL" id="OBX29590.1"/>
    </source>
</evidence>
<reference evidence="2" key="1">
    <citation type="submission" date="2016-06" db="EMBL/GenBank/DDBJ databases">
        <authorList>
            <person name="Radolfova-Krizova L."/>
            <person name="Nemec A."/>
        </authorList>
    </citation>
    <scope>NUCLEOTIDE SEQUENCE [LARGE SCALE GENOMIC DNA]</scope>
    <source>
        <strain evidence="2">ANC 4275</strain>
    </source>
</reference>
<organism evidence="1 2">
    <name type="scientific">Acinetobacter gandensis</name>
    <dbReference type="NCBI Taxonomy" id="1443941"/>
    <lineage>
        <taxon>Bacteria</taxon>
        <taxon>Pseudomonadati</taxon>
        <taxon>Pseudomonadota</taxon>
        <taxon>Gammaproteobacteria</taxon>
        <taxon>Moraxellales</taxon>
        <taxon>Moraxellaceae</taxon>
        <taxon>Acinetobacter</taxon>
    </lineage>
</organism>
<proteinExistence type="predicted"/>
<sequence length="74" mass="8234">MNILKNLNESYIATAVNGGEISVKLIPLQRKQSTPNGFIMVDVGQMVELESGQILPLNMDGKSFYTGINQMYRL</sequence>
<dbReference type="AlphaFoldDB" id="A0A1A7RBF1"/>
<protein>
    <submittedName>
        <fullName evidence="1">Transposase</fullName>
    </submittedName>
</protein>
<name>A0A1A7RBF1_9GAMM</name>
<gene>
    <name evidence="1" type="ORF">A9J31_12925</name>
</gene>
<comment type="caution">
    <text evidence="1">The sequence shown here is derived from an EMBL/GenBank/DDBJ whole genome shotgun (WGS) entry which is preliminary data.</text>
</comment>